<evidence type="ECO:0000256" key="6">
    <source>
        <dbReference type="ARBA" id="ARBA00023136"/>
    </source>
</evidence>
<dbReference type="GO" id="GO:0015483">
    <property type="term" value="F:long-chain fatty acid transporting porin activity"/>
    <property type="evidence" value="ECO:0007669"/>
    <property type="project" value="TreeGrafter"/>
</dbReference>
<proteinExistence type="inferred from homology"/>
<dbReference type="PANTHER" id="PTHR35093">
    <property type="entry name" value="OUTER MEMBRANE PROTEIN NMB0088-RELATED"/>
    <property type="match status" value="1"/>
</dbReference>
<keyword evidence="6" id="KW-0472">Membrane</keyword>
<name>A0A9X4N2B0_9FLAO</name>
<evidence type="ECO:0000256" key="2">
    <source>
        <dbReference type="ARBA" id="ARBA00008163"/>
    </source>
</evidence>
<dbReference type="EMBL" id="JANCMU010000001">
    <property type="protein sequence ID" value="MDG4945324.1"/>
    <property type="molecule type" value="Genomic_DNA"/>
</dbReference>
<gene>
    <name evidence="8" type="ORF">NMK71_02770</name>
</gene>
<comment type="similarity">
    <text evidence="2">Belongs to the OmpP1/FadL family.</text>
</comment>
<dbReference type="Gene3D" id="2.40.160.60">
    <property type="entry name" value="Outer membrane protein transport protein (OMPP1/FadL/TodX)"/>
    <property type="match status" value="1"/>
</dbReference>
<dbReference type="Proteomes" id="UP001152599">
    <property type="component" value="Unassembled WGS sequence"/>
</dbReference>
<keyword evidence="4" id="KW-0812">Transmembrane</keyword>
<keyword evidence="3" id="KW-1134">Transmembrane beta strand</keyword>
<evidence type="ECO:0000256" key="7">
    <source>
        <dbReference type="ARBA" id="ARBA00023237"/>
    </source>
</evidence>
<comment type="caution">
    <text evidence="8">The sequence shown here is derived from an EMBL/GenBank/DDBJ whole genome shotgun (WGS) entry which is preliminary data.</text>
</comment>
<dbReference type="RefSeq" id="WP_304416780.1">
    <property type="nucleotide sequence ID" value="NZ_JANAIE010000003.1"/>
</dbReference>
<dbReference type="InterPro" id="IPR005017">
    <property type="entry name" value="OMPP1/FadL/TodX"/>
</dbReference>
<keyword evidence="9" id="KW-1185">Reference proteome</keyword>
<dbReference type="AlphaFoldDB" id="A0A9X4N2B0"/>
<evidence type="ECO:0000313" key="9">
    <source>
        <dbReference type="Proteomes" id="UP001152599"/>
    </source>
</evidence>
<sequence>MKRNLLWLLVLLVFPSAIYAGGYRVSLQGVRQAALGAQGAVLSHDASVAFFNPAALAFVDSKVSIAVGGFGVGLTSKYQNPNTLEKHETDNPLGTPIYAAASYKPTENLALGVSFTTPFGSTIEWGDQWAGKYVIDRIELKSYFFQPTVAYKFNDWFGVGVGYIMAKGAVNIQRQVAVGGTDASLEIDTKEGSGTGYNIGVFIKPDPKVTVGISYRSKVKMEVENGDVLWTNTPSLVQGAMPFAATNFNAELPLPYEALFGLSYQVTPKLLVLGEIGSVGWEEYRKLDIEFVNGSDSYDALSTQGYNHTFNYSLGAEYAASDVVDVRVGYKYDASPSPGEHFNPQTPTTNYHAFTAGLGAHLGSFNVDLMGEYIQGEERSFNNIESGFAGDLLSTGFVFGLGLSYNIQ</sequence>
<dbReference type="SUPFAM" id="SSF56935">
    <property type="entry name" value="Porins"/>
    <property type="match status" value="1"/>
</dbReference>
<organism evidence="8 9">
    <name type="scientific">Profundicola chukchiensis</name>
    <dbReference type="NCBI Taxonomy" id="2961959"/>
    <lineage>
        <taxon>Bacteria</taxon>
        <taxon>Pseudomonadati</taxon>
        <taxon>Bacteroidota</taxon>
        <taxon>Flavobacteriia</taxon>
        <taxon>Flavobacteriales</taxon>
        <taxon>Weeksellaceae</taxon>
        <taxon>Profundicola</taxon>
    </lineage>
</organism>
<reference evidence="8" key="1">
    <citation type="submission" date="2022-07" db="EMBL/GenBank/DDBJ databases">
        <title>Description and genome-wide analysis of Profundicola chukchiensis gen. nov., sp. nov., marine bacteria isolated from bottom sediments of the Chukchi Sea.</title>
        <authorList>
            <person name="Romanenko L."/>
            <person name="Otstavnykh N."/>
            <person name="Kurilenko V."/>
            <person name="Eremeev V."/>
            <person name="Velansky P."/>
            <person name="Mikhailov V."/>
            <person name="Isaeva M."/>
        </authorList>
    </citation>
    <scope>NUCLEOTIDE SEQUENCE</scope>
    <source>
        <strain evidence="8">KMM 9713</strain>
    </source>
</reference>
<accession>A0A9X4N2B0</accession>
<evidence type="ECO:0000256" key="5">
    <source>
        <dbReference type="ARBA" id="ARBA00022729"/>
    </source>
</evidence>
<dbReference type="GO" id="GO:0009279">
    <property type="term" value="C:cell outer membrane"/>
    <property type="evidence" value="ECO:0007669"/>
    <property type="project" value="UniProtKB-SubCell"/>
</dbReference>
<evidence type="ECO:0000313" key="8">
    <source>
        <dbReference type="EMBL" id="MDG4945324.1"/>
    </source>
</evidence>
<keyword evidence="7" id="KW-0998">Cell outer membrane</keyword>
<evidence type="ECO:0000256" key="1">
    <source>
        <dbReference type="ARBA" id="ARBA00004571"/>
    </source>
</evidence>
<evidence type="ECO:0000256" key="3">
    <source>
        <dbReference type="ARBA" id="ARBA00022452"/>
    </source>
</evidence>
<keyword evidence="5" id="KW-0732">Signal</keyword>
<protein>
    <submittedName>
        <fullName evidence="8">Outer membrane protein transport protein</fullName>
    </submittedName>
</protein>
<evidence type="ECO:0000256" key="4">
    <source>
        <dbReference type="ARBA" id="ARBA00022692"/>
    </source>
</evidence>
<dbReference type="PANTHER" id="PTHR35093:SF8">
    <property type="entry name" value="OUTER MEMBRANE PROTEIN NMB0088-RELATED"/>
    <property type="match status" value="1"/>
</dbReference>
<comment type="subcellular location">
    <subcellularLocation>
        <location evidence="1">Cell outer membrane</location>
        <topology evidence="1">Multi-pass membrane protein</topology>
    </subcellularLocation>
</comment>
<dbReference type="Pfam" id="PF03349">
    <property type="entry name" value="Toluene_X"/>
    <property type="match status" value="1"/>
</dbReference>